<evidence type="ECO:0000259" key="3">
    <source>
        <dbReference type="SMART" id="SM00645"/>
    </source>
</evidence>
<comment type="similarity">
    <text evidence="1">Belongs to the peptidase C1 family.</text>
</comment>
<dbReference type="Gene3D" id="3.90.70.10">
    <property type="entry name" value="Cysteine proteinases"/>
    <property type="match status" value="1"/>
</dbReference>
<dbReference type="PANTHER" id="PTHR12411">
    <property type="entry name" value="CYSTEINE PROTEASE FAMILY C1-RELATED"/>
    <property type="match status" value="1"/>
</dbReference>
<dbReference type="InterPro" id="IPR038765">
    <property type="entry name" value="Papain-like_cys_pep_sf"/>
</dbReference>
<organism evidence="4">
    <name type="scientific">Trebouxia lynnae</name>
    <dbReference type="NCBI Taxonomy" id="1825957"/>
    <lineage>
        <taxon>Eukaryota</taxon>
        <taxon>Viridiplantae</taxon>
        <taxon>Chlorophyta</taxon>
        <taxon>core chlorophytes</taxon>
        <taxon>Trebouxiophyceae</taxon>
        <taxon>Trebouxiales</taxon>
        <taxon>Trebouxiaceae</taxon>
        <taxon>Trebouxia</taxon>
    </lineage>
</organism>
<evidence type="ECO:0000313" key="4">
    <source>
        <dbReference type="EMBL" id="QOL01239.1"/>
    </source>
</evidence>
<keyword evidence="2" id="KW-0732">Signal</keyword>
<feature type="chain" id="PRO_5029508754" evidence="2">
    <location>
        <begin position="22"/>
        <end position="335"/>
    </location>
</feature>
<proteinExistence type="evidence at transcript level"/>
<evidence type="ECO:0000256" key="1">
    <source>
        <dbReference type="ARBA" id="ARBA00008455"/>
    </source>
</evidence>
<name>A0A7L9QEF8_9CHLO</name>
<accession>A0A7L9QEF8</accession>
<dbReference type="AlphaFoldDB" id="A0A7L9QEF8"/>
<dbReference type="SMART" id="SM00645">
    <property type="entry name" value="Pept_C1"/>
    <property type="match status" value="1"/>
</dbReference>
<feature type="domain" description="Peptidase C1A papain C-terminal" evidence="3">
    <location>
        <begin position="50"/>
        <end position="301"/>
    </location>
</feature>
<dbReference type="InterPro" id="IPR000668">
    <property type="entry name" value="Peptidase_C1A_C"/>
</dbReference>
<protein>
    <submittedName>
        <fullName evidence="4">Putative extracellular protein TR9_046</fullName>
    </submittedName>
</protein>
<dbReference type="FunFam" id="3.90.70.10:FF:000117">
    <property type="entry name" value="Probable papain cysteine protease"/>
    <property type="match status" value="1"/>
</dbReference>
<reference evidence="4" key="1">
    <citation type="journal article" date="2020" name="Microb. Ecol.">
        <title>The Under-explored Extracellular Proteome of Aero-Terrestrial Microalgae Provides Clues on Different Mechanisms of Desiccation Tolerance in Non-Model Organisms.</title>
        <authorList>
            <person name="Gonzalez-Hourcade M."/>
            <person name="Del Campo E.M."/>
            <person name="Casano L.M."/>
        </authorList>
    </citation>
    <scope>NUCLEOTIDE SEQUENCE</scope>
    <source>
        <strain evidence="4">TR9</strain>
    </source>
</reference>
<sequence length="335" mass="37484">MQSAALFAMVVTLSLICCVQSRNNGHKGNALDASQYQNHMPAPLLELERLPKHFSWCSNGADNMCTPSWNQHIPIYCGSCWAHGSTHMVQDRLKIAKKGMGPDVMLSRQALLNCAAYHGFGDGCNGGDVFDMFGYMTEYGLPDESCMIYTATDHHVFPEGLKQCPDTGFCRNCNSNNESDPGTCWAVKAPVTYKLKHWGRIEPSNMHGMMSEIIQRGPITCSIACPDDFIWNYTGGVYTDKNNSTDVDHDVEVVGWGHEDGKDFWHIRNSWGTFWGELGFFKLEKGVNTLQIESGDCWYAVPEYKTEMKVREGDLVGSMYGLIPRNHSSQHLSIV</sequence>
<dbReference type="GO" id="GO:0008234">
    <property type="term" value="F:cysteine-type peptidase activity"/>
    <property type="evidence" value="ECO:0007669"/>
    <property type="project" value="InterPro"/>
</dbReference>
<dbReference type="SUPFAM" id="SSF54001">
    <property type="entry name" value="Cysteine proteinases"/>
    <property type="match status" value="1"/>
</dbReference>
<dbReference type="Pfam" id="PF00112">
    <property type="entry name" value="Peptidase_C1"/>
    <property type="match status" value="1"/>
</dbReference>
<evidence type="ECO:0000256" key="2">
    <source>
        <dbReference type="SAM" id="SignalP"/>
    </source>
</evidence>
<dbReference type="EMBL" id="MT438992">
    <property type="protein sequence ID" value="QOL01239.1"/>
    <property type="molecule type" value="mRNA"/>
</dbReference>
<feature type="signal peptide" evidence="2">
    <location>
        <begin position="1"/>
        <end position="21"/>
    </location>
</feature>
<dbReference type="InterPro" id="IPR013128">
    <property type="entry name" value="Peptidase_C1A"/>
</dbReference>
<dbReference type="GO" id="GO:0006508">
    <property type="term" value="P:proteolysis"/>
    <property type="evidence" value="ECO:0007669"/>
    <property type="project" value="InterPro"/>
</dbReference>